<sequence>MAQFLMPVNRPSFQSLMPVYTVESKSRLEFFAHDLRTPRPSMHFPMRTHWCGPEEVHALVYNPTHEYWPDVQKCVTPTTLAMQVGVPFDLFVNRRNAVCYAGVYALHSMREVGQFGEPIPPDVSPMAIAHAAGATGPFASKIIECFPDGQIRVECFGLQCLGFDEQLYYALVQREQSRLQSQSQSQAAAPGEEPKTRGSLKRPAESQGGRVG</sequence>
<protein>
    <submittedName>
        <fullName evidence="2">Uncharacterized protein</fullName>
    </submittedName>
</protein>
<dbReference type="Proteomes" id="UP001221142">
    <property type="component" value="Unassembled WGS sequence"/>
</dbReference>
<reference evidence="2" key="1">
    <citation type="submission" date="2023-03" db="EMBL/GenBank/DDBJ databases">
        <title>Massive genome expansion in bonnet fungi (Mycena s.s.) driven by repeated elements and novel gene families across ecological guilds.</title>
        <authorList>
            <consortium name="Lawrence Berkeley National Laboratory"/>
            <person name="Harder C.B."/>
            <person name="Miyauchi S."/>
            <person name="Viragh M."/>
            <person name="Kuo A."/>
            <person name="Thoen E."/>
            <person name="Andreopoulos B."/>
            <person name="Lu D."/>
            <person name="Skrede I."/>
            <person name="Drula E."/>
            <person name="Henrissat B."/>
            <person name="Morin E."/>
            <person name="Kohler A."/>
            <person name="Barry K."/>
            <person name="LaButti K."/>
            <person name="Morin E."/>
            <person name="Salamov A."/>
            <person name="Lipzen A."/>
            <person name="Mereny Z."/>
            <person name="Hegedus B."/>
            <person name="Baldrian P."/>
            <person name="Stursova M."/>
            <person name="Weitz H."/>
            <person name="Taylor A."/>
            <person name="Grigoriev I.V."/>
            <person name="Nagy L.G."/>
            <person name="Martin F."/>
            <person name="Kauserud H."/>
        </authorList>
    </citation>
    <scope>NUCLEOTIDE SEQUENCE</scope>
    <source>
        <strain evidence="2">9284</strain>
    </source>
</reference>
<dbReference type="EMBL" id="JARKIF010000012">
    <property type="protein sequence ID" value="KAJ7626138.1"/>
    <property type="molecule type" value="Genomic_DNA"/>
</dbReference>
<organism evidence="2 3">
    <name type="scientific">Roridomyces roridus</name>
    <dbReference type="NCBI Taxonomy" id="1738132"/>
    <lineage>
        <taxon>Eukaryota</taxon>
        <taxon>Fungi</taxon>
        <taxon>Dikarya</taxon>
        <taxon>Basidiomycota</taxon>
        <taxon>Agaricomycotina</taxon>
        <taxon>Agaricomycetes</taxon>
        <taxon>Agaricomycetidae</taxon>
        <taxon>Agaricales</taxon>
        <taxon>Marasmiineae</taxon>
        <taxon>Mycenaceae</taxon>
        <taxon>Roridomyces</taxon>
    </lineage>
</organism>
<accession>A0AAD7BNJ1</accession>
<evidence type="ECO:0000313" key="2">
    <source>
        <dbReference type="EMBL" id="KAJ7626138.1"/>
    </source>
</evidence>
<keyword evidence="3" id="KW-1185">Reference proteome</keyword>
<dbReference type="AlphaFoldDB" id="A0AAD7BNJ1"/>
<gene>
    <name evidence="2" type="ORF">FB45DRAFT_75596</name>
</gene>
<feature type="region of interest" description="Disordered" evidence="1">
    <location>
        <begin position="180"/>
        <end position="212"/>
    </location>
</feature>
<evidence type="ECO:0000256" key="1">
    <source>
        <dbReference type="SAM" id="MobiDB-lite"/>
    </source>
</evidence>
<name>A0AAD7BNJ1_9AGAR</name>
<comment type="caution">
    <text evidence="2">The sequence shown here is derived from an EMBL/GenBank/DDBJ whole genome shotgun (WGS) entry which is preliminary data.</text>
</comment>
<evidence type="ECO:0000313" key="3">
    <source>
        <dbReference type="Proteomes" id="UP001221142"/>
    </source>
</evidence>
<feature type="compositionally biased region" description="Low complexity" evidence="1">
    <location>
        <begin position="180"/>
        <end position="189"/>
    </location>
</feature>
<proteinExistence type="predicted"/>